<accession>A0AA38P6W9</accession>
<comment type="caution">
    <text evidence="2">The sequence shown here is derived from an EMBL/GenBank/DDBJ whole genome shotgun (WGS) entry which is preliminary data.</text>
</comment>
<feature type="domain" description="BOD1/SHG1" evidence="1">
    <location>
        <begin position="8"/>
        <end position="81"/>
    </location>
</feature>
<dbReference type="EMBL" id="MU806247">
    <property type="protein sequence ID" value="KAJ3837423.1"/>
    <property type="molecule type" value="Genomic_DNA"/>
</dbReference>
<evidence type="ECO:0000313" key="2">
    <source>
        <dbReference type="EMBL" id="KAJ3837423.1"/>
    </source>
</evidence>
<reference evidence="2" key="1">
    <citation type="submission" date="2022-08" db="EMBL/GenBank/DDBJ databases">
        <authorList>
            <consortium name="DOE Joint Genome Institute"/>
            <person name="Min B."/>
            <person name="Riley R."/>
            <person name="Sierra-Patev S."/>
            <person name="Naranjo-Ortiz M."/>
            <person name="Looney B."/>
            <person name="Konkel Z."/>
            <person name="Slot J.C."/>
            <person name="Sakamoto Y."/>
            <person name="Steenwyk J.L."/>
            <person name="Rokas A."/>
            <person name="Carro J."/>
            <person name="Camarero S."/>
            <person name="Ferreira P."/>
            <person name="Molpeceres G."/>
            <person name="Ruiz-Duenas F.J."/>
            <person name="Serrano A."/>
            <person name="Henrissat B."/>
            <person name="Drula E."/>
            <person name="Hughes K.W."/>
            <person name="Mata J.L."/>
            <person name="Ishikawa N.K."/>
            <person name="Vargas-Isla R."/>
            <person name="Ushijima S."/>
            <person name="Smith C.A."/>
            <person name="Ahrendt S."/>
            <person name="Andreopoulos W."/>
            <person name="He G."/>
            <person name="Labutti K."/>
            <person name="Lipzen A."/>
            <person name="Ng V."/>
            <person name="Sandor L."/>
            <person name="Barry K."/>
            <person name="Martinez A.T."/>
            <person name="Xiao Y."/>
            <person name="Gibbons J.G."/>
            <person name="Terashima K."/>
            <person name="Hibbett D.S."/>
            <person name="Grigoriev I.V."/>
        </authorList>
    </citation>
    <scope>NUCLEOTIDE SEQUENCE</scope>
    <source>
        <strain evidence="2">TFB9207</strain>
    </source>
</reference>
<gene>
    <name evidence="2" type="ORF">F5878DRAFT_622443</name>
</gene>
<keyword evidence="3" id="KW-1185">Reference proteome</keyword>
<evidence type="ECO:0000259" key="1">
    <source>
        <dbReference type="Pfam" id="PF05205"/>
    </source>
</evidence>
<sequence length="94" mass="11051">MPATNPNQLVEEFKKSGNFDRLRRELFAEFQKGDHIPSFDKKTQDVVQQRFASMKTRSFLSTRFNKDETNLRTELLQEIQRYPYVETTSPSCAS</sequence>
<protein>
    <recommendedName>
        <fullName evidence="1">BOD1/SHG1 domain-containing protein</fullName>
    </recommendedName>
</protein>
<dbReference type="InterPro" id="IPR055264">
    <property type="entry name" value="BOD1/SHG1_dom"/>
</dbReference>
<dbReference type="AlphaFoldDB" id="A0AA38P6W9"/>
<evidence type="ECO:0000313" key="3">
    <source>
        <dbReference type="Proteomes" id="UP001163846"/>
    </source>
</evidence>
<proteinExistence type="predicted"/>
<name>A0AA38P6W9_9AGAR</name>
<organism evidence="2 3">
    <name type="scientific">Lentinula raphanica</name>
    <dbReference type="NCBI Taxonomy" id="153919"/>
    <lineage>
        <taxon>Eukaryota</taxon>
        <taxon>Fungi</taxon>
        <taxon>Dikarya</taxon>
        <taxon>Basidiomycota</taxon>
        <taxon>Agaricomycotina</taxon>
        <taxon>Agaricomycetes</taxon>
        <taxon>Agaricomycetidae</taxon>
        <taxon>Agaricales</taxon>
        <taxon>Marasmiineae</taxon>
        <taxon>Omphalotaceae</taxon>
        <taxon>Lentinula</taxon>
    </lineage>
</organism>
<dbReference type="Proteomes" id="UP001163846">
    <property type="component" value="Unassembled WGS sequence"/>
</dbReference>
<dbReference type="Pfam" id="PF05205">
    <property type="entry name" value="COMPASS-Shg1"/>
    <property type="match status" value="1"/>
</dbReference>